<protein>
    <submittedName>
        <fullName evidence="4">HTH3 DNA-binding transcription regulator</fullName>
    </submittedName>
</protein>
<accession>S4XFM8</accession>
<dbReference type="Gene3D" id="1.10.260.40">
    <property type="entry name" value="lambda repressor-like DNA-binding domains"/>
    <property type="match status" value="1"/>
</dbReference>
<dbReference type="InterPro" id="IPR001387">
    <property type="entry name" value="Cro/C1-type_HTH"/>
</dbReference>
<dbReference type="InterPro" id="IPR050807">
    <property type="entry name" value="TransReg_Diox_bact_type"/>
</dbReference>
<reference evidence="4 5" key="1">
    <citation type="submission" date="2012-06" db="EMBL/GenBank/DDBJ databases">
        <title>Complete genome sequence of Corynebacterium terpenotabidum Y-11 (=DSM 44721).</title>
        <authorList>
            <person name="Ruckert C."/>
            <person name="Albersmeier A."/>
            <person name="Al-Dilaimi A."/>
            <person name="Szczepanowski R."/>
            <person name="Kalinowski J."/>
        </authorList>
    </citation>
    <scope>NUCLEOTIDE SEQUENCE [LARGE SCALE GENOMIC DNA]</scope>
    <source>
        <strain evidence="4 5">Y-11</strain>
    </source>
</reference>
<keyword evidence="5" id="KW-1185">Reference proteome</keyword>
<dbReference type="CDD" id="cd00093">
    <property type="entry name" value="HTH_XRE"/>
    <property type="match status" value="1"/>
</dbReference>
<dbReference type="InterPro" id="IPR011051">
    <property type="entry name" value="RmlC_Cupin_sf"/>
</dbReference>
<dbReference type="PANTHER" id="PTHR46797:SF1">
    <property type="entry name" value="METHYLPHOSPHONATE SYNTHASE"/>
    <property type="match status" value="1"/>
</dbReference>
<evidence type="ECO:0000256" key="1">
    <source>
        <dbReference type="ARBA" id="ARBA00023125"/>
    </source>
</evidence>
<sequence length="225" mass="24442">MIPTDTDAPVTDSVPDHEITDPRPATEDRSIEVGLGHRVRALRTSRGMSVAALSERAGLSKAMLSKIENAQTSCSLTSVAHLAAALDVPVATLFRDSQVERPVAYTPAGKGTLINGRGTRHNHIYELLGSFRGHGGTASGPHLEPVLVTLNDRSETYPRFQHPGTEVLYMLDGDMTYRYQETDYRMQPGDALLLDGEGVHGPTELNELPIRFLAITAYPADATHD</sequence>
<evidence type="ECO:0000313" key="5">
    <source>
        <dbReference type="Proteomes" id="UP000014809"/>
    </source>
</evidence>
<dbReference type="SUPFAM" id="SSF47413">
    <property type="entry name" value="lambda repressor-like DNA-binding domains"/>
    <property type="match status" value="1"/>
</dbReference>
<gene>
    <name evidence="4" type="ORF">A606_03930</name>
</gene>
<dbReference type="GO" id="GO:0003700">
    <property type="term" value="F:DNA-binding transcription factor activity"/>
    <property type="evidence" value="ECO:0007669"/>
    <property type="project" value="TreeGrafter"/>
</dbReference>
<dbReference type="Pfam" id="PF07883">
    <property type="entry name" value="Cupin_2"/>
    <property type="match status" value="1"/>
</dbReference>
<dbReference type="eggNOG" id="COG1396">
    <property type="taxonomic scope" value="Bacteria"/>
</dbReference>
<dbReference type="GO" id="GO:0005829">
    <property type="term" value="C:cytosol"/>
    <property type="evidence" value="ECO:0007669"/>
    <property type="project" value="TreeGrafter"/>
</dbReference>
<feature type="compositionally biased region" description="Basic and acidic residues" evidence="2">
    <location>
        <begin position="14"/>
        <end position="27"/>
    </location>
</feature>
<dbReference type="Pfam" id="PF13560">
    <property type="entry name" value="HTH_31"/>
    <property type="match status" value="1"/>
</dbReference>
<dbReference type="InterPro" id="IPR010982">
    <property type="entry name" value="Lambda_DNA-bd_dom_sf"/>
</dbReference>
<dbReference type="HOGENOM" id="CLU_085376_3_1_11"/>
<dbReference type="PROSITE" id="PS50943">
    <property type="entry name" value="HTH_CROC1"/>
    <property type="match status" value="1"/>
</dbReference>
<dbReference type="SUPFAM" id="SSF51182">
    <property type="entry name" value="RmlC-like cupins"/>
    <property type="match status" value="1"/>
</dbReference>
<dbReference type="CDD" id="cd02209">
    <property type="entry name" value="cupin_XRE_C"/>
    <property type="match status" value="1"/>
</dbReference>
<evidence type="ECO:0000313" key="4">
    <source>
        <dbReference type="EMBL" id="AGP30435.1"/>
    </source>
</evidence>
<name>S4XFM8_9CORY</name>
<evidence type="ECO:0000256" key="2">
    <source>
        <dbReference type="SAM" id="MobiDB-lite"/>
    </source>
</evidence>
<feature type="domain" description="HTH cro/C1-type" evidence="3">
    <location>
        <begin position="39"/>
        <end position="93"/>
    </location>
</feature>
<keyword evidence="1 4" id="KW-0238">DNA-binding</keyword>
<dbReference type="AlphaFoldDB" id="S4XFM8"/>
<dbReference type="Gene3D" id="2.60.120.10">
    <property type="entry name" value="Jelly Rolls"/>
    <property type="match status" value="1"/>
</dbReference>
<feature type="region of interest" description="Disordered" evidence="2">
    <location>
        <begin position="1"/>
        <end position="27"/>
    </location>
</feature>
<dbReference type="RefSeq" id="WP_020440798.1">
    <property type="nucleotide sequence ID" value="NC_021663.1"/>
</dbReference>
<dbReference type="InterPro" id="IPR014710">
    <property type="entry name" value="RmlC-like_jellyroll"/>
</dbReference>
<dbReference type="OrthoDB" id="9805356at2"/>
<organism evidence="4 5">
    <name type="scientific">Corynebacterium terpenotabidum Y-11</name>
    <dbReference type="NCBI Taxonomy" id="1200352"/>
    <lineage>
        <taxon>Bacteria</taxon>
        <taxon>Bacillati</taxon>
        <taxon>Actinomycetota</taxon>
        <taxon>Actinomycetes</taxon>
        <taxon>Mycobacteriales</taxon>
        <taxon>Corynebacteriaceae</taxon>
        <taxon>Corynebacterium</taxon>
    </lineage>
</organism>
<dbReference type="PANTHER" id="PTHR46797">
    <property type="entry name" value="HTH-TYPE TRANSCRIPTIONAL REGULATOR"/>
    <property type="match status" value="1"/>
</dbReference>
<dbReference type="STRING" id="1200352.A606_03930"/>
<dbReference type="SMART" id="SM00530">
    <property type="entry name" value="HTH_XRE"/>
    <property type="match status" value="1"/>
</dbReference>
<dbReference type="GO" id="GO:0003677">
    <property type="term" value="F:DNA binding"/>
    <property type="evidence" value="ECO:0007669"/>
    <property type="project" value="UniProtKB-KW"/>
</dbReference>
<dbReference type="EMBL" id="CP003696">
    <property type="protein sequence ID" value="AGP30435.1"/>
    <property type="molecule type" value="Genomic_DNA"/>
</dbReference>
<dbReference type="KEGG" id="cter:A606_03930"/>
<dbReference type="PATRIC" id="fig|1200352.3.peg.794"/>
<dbReference type="InterPro" id="IPR013096">
    <property type="entry name" value="Cupin_2"/>
</dbReference>
<proteinExistence type="predicted"/>
<dbReference type="Proteomes" id="UP000014809">
    <property type="component" value="Chromosome"/>
</dbReference>
<evidence type="ECO:0000259" key="3">
    <source>
        <dbReference type="PROSITE" id="PS50943"/>
    </source>
</evidence>